<keyword evidence="3" id="KW-0735">Signal-anchor</keyword>
<dbReference type="Proteomes" id="UP000001449">
    <property type="component" value="Chromosome 1"/>
</dbReference>
<dbReference type="HOGENOM" id="CLU_019238_5_0_1"/>
<evidence type="ECO:0000256" key="6">
    <source>
        <dbReference type="ARBA" id="ARBA00023180"/>
    </source>
</evidence>
<dbReference type="PANTHER" id="PTHR12270:SF52">
    <property type="entry name" value="GLYCOSYLTRANSFERASE-LIKE PROTEIN GNT13-RELATED"/>
    <property type="match status" value="1"/>
</dbReference>
<dbReference type="KEGG" id="tps:THAPSDRAFT_1086"/>
<dbReference type="OMA" id="WLLSETC"/>
<reference evidence="7 8" key="2">
    <citation type="journal article" date="2008" name="Nature">
        <title>The Phaeodactylum genome reveals the evolutionary history of diatom genomes.</title>
        <authorList>
            <person name="Bowler C."/>
            <person name="Allen A.E."/>
            <person name="Badger J.H."/>
            <person name="Grimwood J."/>
            <person name="Jabbari K."/>
            <person name="Kuo A."/>
            <person name="Maheswari U."/>
            <person name="Martens C."/>
            <person name="Maumus F."/>
            <person name="Otillar R.P."/>
            <person name="Rayko E."/>
            <person name="Salamov A."/>
            <person name="Vandepoele K."/>
            <person name="Beszteri B."/>
            <person name="Gruber A."/>
            <person name="Heijde M."/>
            <person name="Katinka M."/>
            <person name="Mock T."/>
            <person name="Valentin K."/>
            <person name="Verret F."/>
            <person name="Berges J.A."/>
            <person name="Brownlee C."/>
            <person name="Cadoret J.P."/>
            <person name="Chiovitti A."/>
            <person name="Choi C.J."/>
            <person name="Coesel S."/>
            <person name="De Martino A."/>
            <person name="Detter J.C."/>
            <person name="Durkin C."/>
            <person name="Falciatore A."/>
            <person name="Fournet J."/>
            <person name="Haruta M."/>
            <person name="Huysman M.J."/>
            <person name="Jenkins B.D."/>
            <person name="Jiroutova K."/>
            <person name="Jorgensen R.E."/>
            <person name="Joubert Y."/>
            <person name="Kaplan A."/>
            <person name="Kroger N."/>
            <person name="Kroth P.G."/>
            <person name="La Roche J."/>
            <person name="Lindquist E."/>
            <person name="Lommer M."/>
            <person name="Martin-Jezequel V."/>
            <person name="Lopez P.J."/>
            <person name="Lucas S."/>
            <person name="Mangogna M."/>
            <person name="McGinnis K."/>
            <person name="Medlin L.K."/>
            <person name="Montsant A."/>
            <person name="Oudot-Le Secq M.P."/>
            <person name="Napoli C."/>
            <person name="Obornik M."/>
            <person name="Parker M.S."/>
            <person name="Petit J.L."/>
            <person name="Porcel B.M."/>
            <person name="Poulsen N."/>
            <person name="Robison M."/>
            <person name="Rychlewski L."/>
            <person name="Rynearson T.A."/>
            <person name="Schmutz J."/>
            <person name="Shapiro H."/>
            <person name="Siaut M."/>
            <person name="Stanley M."/>
            <person name="Sussman M.R."/>
            <person name="Taylor A.R."/>
            <person name="Vardi A."/>
            <person name="von Dassow P."/>
            <person name="Vyverman W."/>
            <person name="Willis A."/>
            <person name="Wyrwicz L.S."/>
            <person name="Rokhsar D.S."/>
            <person name="Weissenbach J."/>
            <person name="Armbrust E.V."/>
            <person name="Green B.R."/>
            <person name="Van de Peer Y."/>
            <person name="Grigoriev I.V."/>
        </authorList>
    </citation>
    <scope>NUCLEOTIDE SEQUENCE [LARGE SCALE GENOMIC DNA]</scope>
    <source>
        <strain evidence="7 8">CCMP1335</strain>
    </source>
</reference>
<keyword evidence="5" id="KW-0472">Membrane</keyword>
<proteinExistence type="predicted"/>
<reference evidence="7 8" key="1">
    <citation type="journal article" date="2004" name="Science">
        <title>The genome of the diatom Thalassiosira pseudonana: ecology, evolution, and metabolism.</title>
        <authorList>
            <person name="Armbrust E.V."/>
            <person name="Berges J.A."/>
            <person name="Bowler C."/>
            <person name="Green B.R."/>
            <person name="Martinez D."/>
            <person name="Putnam N.H."/>
            <person name="Zhou S."/>
            <person name="Allen A.E."/>
            <person name="Apt K.E."/>
            <person name="Bechner M."/>
            <person name="Brzezinski M.A."/>
            <person name="Chaal B.K."/>
            <person name="Chiovitti A."/>
            <person name="Davis A.K."/>
            <person name="Demarest M.S."/>
            <person name="Detter J.C."/>
            <person name="Glavina T."/>
            <person name="Goodstein D."/>
            <person name="Hadi M.Z."/>
            <person name="Hellsten U."/>
            <person name="Hildebrand M."/>
            <person name="Jenkins B.D."/>
            <person name="Jurka J."/>
            <person name="Kapitonov V.V."/>
            <person name="Kroger N."/>
            <person name="Lau W.W."/>
            <person name="Lane T.W."/>
            <person name="Larimer F.W."/>
            <person name="Lippmeier J.C."/>
            <person name="Lucas S."/>
            <person name="Medina M."/>
            <person name="Montsant A."/>
            <person name="Obornik M."/>
            <person name="Parker M.S."/>
            <person name="Palenik B."/>
            <person name="Pazour G.J."/>
            <person name="Richardson P.M."/>
            <person name="Rynearson T.A."/>
            <person name="Saito M.A."/>
            <person name="Schwartz D.C."/>
            <person name="Thamatrakoln K."/>
            <person name="Valentin K."/>
            <person name="Vardi A."/>
            <person name="Wilkerson F.P."/>
            <person name="Rokhsar D.S."/>
        </authorList>
    </citation>
    <scope>NUCLEOTIDE SEQUENCE [LARGE SCALE GENOMIC DNA]</scope>
    <source>
        <strain evidence="7 8">CCMP1335</strain>
    </source>
</reference>
<dbReference type="PaxDb" id="35128-Thaps1086"/>
<gene>
    <name evidence="7" type="ORF">THAPSDRAFT_1086</name>
</gene>
<accession>B8BPX8</accession>
<keyword evidence="2" id="KW-0812">Transmembrane</keyword>
<organism evidence="7 8">
    <name type="scientific">Thalassiosira pseudonana</name>
    <name type="common">Marine diatom</name>
    <name type="synonym">Cyclotella nana</name>
    <dbReference type="NCBI Taxonomy" id="35128"/>
    <lineage>
        <taxon>Eukaryota</taxon>
        <taxon>Sar</taxon>
        <taxon>Stramenopiles</taxon>
        <taxon>Ochrophyta</taxon>
        <taxon>Bacillariophyta</taxon>
        <taxon>Coscinodiscophyceae</taxon>
        <taxon>Thalassiosirophycidae</taxon>
        <taxon>Thalassiosirales</taxon>
        <taxon>Thalassiosiraceae</taxon>
        <taxon>Thalassiosira</taxon>
    </lineage>
</organism>
<dbReference type="InParanoid" id="B8BPX8"/>
<evidence type="ECO:0000256" key="3">
    <source>
        <dbReference type="ARBA" id="ARBA00022968"/>
    </source>
</evidence>
<dbReference type="Pfam" id="PF13896">
    <property type="entry name" value="Glyco_transf_49"/>
    <property type="match status" value="1"/>
</dbReference>
<evidence type="ECO:0000256" key="4">
    <source>
        <dbReference type="ARBA" id="ARBA00022989"/>
    </source>
</evidence>
<evidence type="ECO:0000313" key="8">
    <source>
        <dbReference type="Proteomes" id="UP000001449"/>
    </source>
</evidence>
<dbReference type="RefSeq" id="XP_002286624.1">
    <property type="nucleotide sequence ID" value="XM_002286588.1"/>
</dbReference>
<dbReference type="eggNOG" id="KOG3765">
    <property type="taxonomic scope" value="Eukaryota"/>
</dbReference>
<evidence type="ECO:0000256" key="5">
    <source>
        <dbReference type="ARBA" id="ARBA00023136"/>
    </source>
</evidence>
<keyword evidence="8" id="KW-1185">Reference proteome</keyword>
<evidence type="ECO:0000256" key="2">
    <source>
        <dbReference type="ARBA" id="ARBA00022692"/>
    </source>
</evidence>
<protein>
    <submittedName>
        <fullName evidence="7">Uncharacterized protein</fullName>
    </submittedName>
</protein>
<dbReference type="EMBL" id="CM000638">
    <property type="protein sequence ID" value="EED96265.1"/>
    <property type="molecule type" value="Genomic_DNA"/>
</dbReference>
<keyword evidence="6" id="KW-0325">Glycoprotein</keyword>
<keyword evidence="4" id="KW-1133">Transmembrane helix</keyword>
<evidence type="ECO:0000313" key="7">
    <source>
        <dbReference type="EMBL" id="EED96265.1"/>
    </source>
</evidence>
<comment type="subcellular location">
    <subcellularLocation>
        <location evidence="1">Membrane</location>
        <topology evidence="1">Single-pass type II membrane protein</topology>
    </subcellularLocation>
</comment>
<dbReference type="GO" id="GO:0016020">
    <property type="term" value="C:membrane"/>
    <property type="evidence" value="ECO:0007669"/>
    <property type="project" value="UniProtKB-SubCell"/>
</dbReference>
<dbReference type="AlphaFoldDB" id="B8BPX8"/>
<sequence length="378" mass="42983">MEGDADTSPNSCPTEGFSSPLGASVTLVIQCSLDRVWLLSETCSRWPDPIVLVVYLPLDTVLDAVDRATVIESIAEVMTGCPQMKVVLHISDTSNGKDDTSTYPVNIMRNRGLDAVTTSHVLIMDVDLIPSADLSHVAKDNLVDQITMLNQTQKKGGEMEIPMNAIVVPAFERKIETPCPDIESCKSYLRDDPGFLPLLFYDLNECVQNEECIVFQEDVNWEGHHTTQSTKWLKKQWYEAPSNDKSDISKTKRIRKIKCFDSLRYEPYVILPWCPSTKSSNPHPLTPYYDERFYGYGKNKIQHISHLRFRGVSFSVLPQSFVVHHPHPESSVKRVWNNRKDNALHGKMDKLYQKYINDLNDEYTDVKGVVPQCGKNDR</sequence>
<name>B8BPX8_THAPS</name>
<dbReference type="PANTHER" id="PTHR12270">
    <property type="entry name" value="GLYCOSYLTRANSFERASE-RELATED"/>
    <property type="match status" value="1"/>
</dbReference>
<dbReference type="GeneID" id="7453428"/>
<dbReference type="InterPro" id="IPR051292">
    <property type="entry name" value="Xyl/GlcA_transferase"/>
</dbReference>
<evidence type="ECO:0000256" key="1">
    <source>
        <dbReference type="ARBA" id="ARBA00004606"/>
    </source>
</evidence>